<dbReference type="EMBL" id="FOHK01000007">
    <property type="protein sequence ID" value="SET38977.1"/>
    <property type="molecule type" value="Genomic_DNA"/>
</dbReference>
<evidence type="ECO:0000256" key="6">
    <source>
        <dbReference type="ARBA" id="ARBA00047512"/>
    </source>
</evidence>
<evidence type="ECO:0000256" key="2">
    <source>
        <dbReference type="ARBA" id="ARBA00012247"/>
    </source>
</evidence>
<dbReference type="GO" id="GO:0006629">
    <property type="term" value="P:lipid metabolic process"/>
    <property type="evidence" value="ECO:0007669"/>
    <property type="project" value="InterPro"/>
</dbReference>
<evidence type="ECO:0000313" key="9">
    <source>
        <dbReference type="Proteomes" id="UP000199308"/>
    </source>
</evidence>
<accession>A0A1I0E429</accession>
<comment type="similarity">
    <text evidence="1">Belongs to the glycerophosphoryl diester phosphodiesterase family.</text>
</comment>
<protein>
    <recommendedName>
        <fullName evidence="2">glycerophosphodiester phosphodiesterase</fullName>
        <ecNumber evidence="2">3.1.4.46</ecNumber>
    </recommendedName>
</protein>
<dbReference type="InterPro" id="IPR017946">
    <property type="entry name" value="PLC-like_Pdiesterase_TIM-brl"/>
</dbReference>
<dbReference type="GO" id="GO:0008889">
    <property type="term" value="F:glycerophosphodiester phosphodiesterase activity"/>
    <property type="evidence" value="ECO:0007669"/>
    <property type="project" value="UniProtKB-EC"/>
</dbReference>
<dbReference type="InterPro" id="IPR030395">
    <property type="entry name" value="GP_PDE_dom"/>
</dbReference>
<keyword evidence="5" id="KW-0378">Hydrolase</keyword>
<reference evidence="8 9" key="1">
    <citation type="submission" date="2016-10" db="EMBL/GenBank/DDBJ databases">
        <authorList>
            <person name="de Groot N.N."/>
        </authorList>
    </citation>
    <scope>NUCLEOTIDE SEQUENCE [LARGE SCALE GENOMIC DNA]</scope>
    <source>
        <strain evidence="8 9">DSM 19706</strain>
    </source>
</reference>
<dbReference type="OrthoDB" id="9795622at2"/>
<dbReference type="Proteomes" id="UP000199308">
    <property type="component" value="Unassembled WGS sequence"/>
</dbReference>
<proteinExistence type="inferred from homology"/>
<organism evidence="8 9">
    <name type="scientific">Thalassotalea agarivorans</name>
    <name type="common">Thalassomonas agarivorans</name>
    <dbReference type="NCBI Taxonomy" id="349064"/>
    <lineage>
        <taxon>Bacteria</taxon>
        <taxon>Pseudomonadati</taxon>
        <taxon>Pseudomonadota</taxon>
        <taxon>Gammaproteobacteria</taxon>
        <taxon>Alteromonadales</taxon>
        <taxon>Colwelliaceae</taxon>
        <taxon>Thalassotalea</taxon>
    </lineage>
</organism>
<dbReference type="PANTHER" id="PTHR43620:SF7">
    <property type="entry name" value="GLYCEROPHOSPHODIESTER PHOSPHODIESTERASE GDPD5-RELATED"/>
    <property type="match status" value="1"/>
</dbReference>
<sequence length="355" mass="40399">MSSLSCKFYNDSSHFPNVSMRIFIFLAFLQINSVTATAADIIAHRGASGYLPEHTLEAKVLAHGLGADYIEQDLVLSKDNFLIVIHDLTLNATTNVAEKFPTKKRADGGYYVIDFTLAELKQLSVHAPVDKDGNPKYPNRYAKRQPMFKLHTFSEELALIDGLNQSTGKSVGIYPEIKAPWFHQKAGKDIALATVKVLMQFNYGRSDKKVFLQSFDPHALKRLKHQLLPKYGVTIPLVQLIAKTEWRETQEKVDGKWQNLDYSQLMTQKGLEDIARYAEGIGPWYPMLVDYSDGNLQLSSFALSAKNQQLLIHPYTFRLEDVPSPFADYRAFLKYYLEQVNVDGYFTDFVDIKPR</sequence>
<evidence type="ECO:0000256" key="3">
    <source>
        <dbReference type="ARBA" id="ARBA00022729"/>
    </source>
</evidence>
<name>A0A1I0E429_THASX</name>
<dbReference type="GO" id="GO:0006071">
    <property type="term" value="P:glycerol metabolic process"/>
    <property type="evidence" value="ECO:0007669"/>
    <property type="project" value="UniProtKB-KW"/>
</dbReference>
<feature type="domain" description="GP-PDE" evidence="7">
    <location>
        <begin position="39"/>
        <end position="355"/>
    </location>
</feature>
<dbReference type="AlphaFoldDB" id="A0A1I0E429"/>
<keyword evidence="9" id="KW-1185">Reference proteome</keyword>
<evidence type="ECO:0000259" key="7">
    <source>
        <dbReference type="PROSITE" id="PS51704"/>
    </source>
</evidence>
<evidence type="ECO:0000256" key="1">
    <source>
        <dbReference type="ARBA" id="ARBA00007277"/>
    </source>
</evidence>
<keyword evidence="3" id="KW-0732">Signal</keyword>
<dbReference type="Pfam" id="PF03009">
    <property type="entry name" value="GDPD"/>
    <property type="match status" value="1"/>
</dbReference>
<evidence type="ECO:0000256" key="5">
    <source>
        <dbReference type="ARBA" id="ARBA00022801"/>
    </source>
</evidence>
<dbReference type="STRING" id="349064.SAMN05660429_01697"/>
<dbReference type="PANTHER" id="PTHR43620">
    <property type="entry name" value="GLYCEROPHOSPHORYL DIESTER PHOSPHODIESTERASE"/>
    <property type="match status" value="1"/>
</dbReference>
<keyword evidence="4" id="KW-0319">Glycerol metabolism</keyword>
<dbReference type="GO" id="GO:0042597">
    <property type="term" value="C:periplasmic space"/>
    <property type="evidence" value="ECO:0007669"/>
    <property type="project" value="TreeGrafter"/>
</dbReference>
<dbReference type="NCBIfam" id="NF008354">
    <property type="entry name" value="PRK11143.1"/>
    <property type="match status" value="1"/>
</dbReference>
<comment type="catalytic activity">
    <reaction evidence="6">
        <text>a sn-glycero-3-phosphodiester + H2O = an alcohol + sn-glycerol 3-phosphate + H(+)</text>
        <dbReference type="Rhea" id="RHEA:12969"/>
        <dbReference type="ChEBI" id="CHEBI:15377"/>
        <dbReference type="ChEBI" id="CHEBI:15378"/>
        <dbReference type="ChEBI" id="CHEBI:30879"/>
        <dbReference type="ChEBI" id="CHEBI:57597"/>
        <dbReference type="ChEBI" id="CHEBI:83408"/>
        <dbReference type="EC" id="3.1.4.46"/>
    </reaction>
</comment>
<gene>
    <name evidence="8" type="ORF">SAMN05660429_01697</name>
</gene>
<dbReference type="Gene3D" id="3.20.20.190">
    <property type="entry name" value="Phosphatidylinositol (PI) phosphodiesterase"/>
    <property type="match status" value="1"/>
</dbReference>
<dbReference type="FunFam" id="3.20.20.190:FF:000009">
    <property type="entry name" value="Glycerophosphodiester phosphodiesterase, periplasmic"/>
    <property type="match status" value="1"/>
</dbReference>
<evidence type="ECO:0000256" key="4">
    <source>
        <dbReference type="ARBA" id="ARBA00022798"/>
    </source>
</evidence>
<dbReference type="PROSITE" id="PS51704">
    <property type="entry name" value="GP_PDE"/>
    <property type="match status" value="1"/>
</dbReference>
<dbReference type="EC" id="3.1.4.46" evidence="2"/>
<evidence type="ECO:0000313" key="8">
    <source>
        <dbReference type="EMBL" id="SET38977.1"/>
    </source>
</evidence>
<dbReference type="SUPFAM" id="SSF51695">
    <property type="entry name" value="PLC-like phosphodiesterases"/>
    <property type="match status" value="1"/>
</dbReference>